<keyword evidence="3" id="KW-0325">Glycoprotein</keyword>
<keyword evidence="6" id="KW-1185">Reference proteome</keyword>
<dbReference type="PANTHER" id="PTHR10680">
    <property type="entry name" value="PEPTIDYL-GLYCINE ALPHA-AMIDATING MONOOXYGENASE"/>
    <property type="match status" value="1"/>
</dbReference>
<comment type="caution">
    <text evidence="5">The sequence shown here is derived from an EMBL/GenBank/DDBJ whole genome shotgun (WGS) entry which is preliminary data.</text>
</comment>
<proteinExistence type="predicted"/>
<dbReference type="PROSITE" id="PS51125">
    <property type="entry name" value="NHL"/>
    <property type="match status" value="2"/>
</dbReference>
<protein>
    <submittedName>
        <fullName evidence="5">Peptidyl-alpha-hydroxyglycine alpha-amidating lyase family protein</fullName>
    </submittedName>
</protein>
<dbReference type="PANTHER" id="PTHR10680:SF38">
    <property type="entry name" value="BLL1368 PROTEIN"/>
    <property type="match status" value="1"/>
</dbReference>
<evidence type="ECO:0000256" key="4">
    <source>
        <dbReference type="PROSITE-ProRule" id="PRU00504"/>
    </source>
</evidence>
<organism evidence="5 6">
    <name type="scientific">Ancylobacter mangrovi</name>
    <dbReference type="NCBI Taxonomy" id="2972472"/>
    <lineage>
        <taxon>Bacteria</taxon>
        <taxon>Pseudomonadati</taxon>
        <taxon>Pseudomonadota</taxon>
        <taxon>Alphaproteobacteria</taxon>
        <taxon>Hyphomicrobiales</taxon>
        <taxon>Xanthobacteraceae</taxon>
        <taxon>Ancylobacter</taxon>
    </lineage>
</organism>
<dbReference type="SUPFAM" id="SSF101898">
    <property type="entry name" value="NHL repeat"/>
    <property type="match status" value="1"/>
</dbReference>
<dbReference type="AlphaFoldDB" id="A0A9X2PCM9"/>
<dbReference type="RefSeq" id="WP_258731397.1">
    <property type="nucleotide sequence ID" value="NZ_JANTHZ010000001.1"/>
</dbReference>
<dbReference type="InterPro" id="IPR001258">
    <property type="entry name" value="NHL_repeat"/>
</dbReference>
<dbReference type="Pfam" id="PF01436">
    <property type="entry name" value="NHL"/>
    <property type="match status" value="2"/>
</dbReference>
<dbReference type="Gene3D" id="2.120.10.30">
    <property type="entry name" value="TolB, C-terminal domain"/>
    <property type="match status" value="1"/>
</dbReference>
<keyword evidence="1" id="KW-0732">Signal</keyword>
<evidence type="ECO:0000256" key="1">
    <source>
        <dbReference type="ARBA" id="ARBA00022729"/>
    </source>
</evidence>
<evidence type="ECO:0000313" key="6">
    <source>
        <dbReference type="Proteomes" id="UP001151088"/>
    </source>
</evidence>
<feature type="repeat" description="NHL" evidence="4">
    <location>
        <begin position="116"/>
        <end position="152"/>
    </location>
</feature>
<dbReference type="EMBL" id="JANTHZ010000001">
    <property type="protein sequence ID" value="MCS0494446.1"/>
    <property type="molecule type" value="Genomic_DNA"/>
</dbReference>
<evidence type="ECO:0000313" key="5">
    <source>
        <dbReference type="EMBL" id="MCS0494446.1"/>
    </source>
</evidence>
<accession>A0A9X2PCM9</accession>
<sequence>MSVLVGSGEYTYRVEEGWGKLPEGWSLGDVGGVAVDRQDRVYVFNRGGHPMVIFDREGNFIKSWGEGRFVRPHSICMGPDDTVYCVDEGSHAVYQCTLDGEVLMTIGTPNQPGEEFSGAPFNRPTQVALSPEGDIYVADGYGNARVHKYTAKGEHILSWGEYGTDEGQFNIVHNICCDASGLVYVADRENHRVQVFHPDGRFKTQFVNLHRACGLSMQNPEDPVFFVGELGPFLAINRLYPNIGPRVSVLDRNGRLLARLGGLRAGTEPGTFIAPHTGATDSHGDLYIGEVSFSAWIPVFQTQRPAFVRSLQKFTRVPAAA</sequence>
<dbReference type="InterPro" id="IPR011042">
    <property type="entry name" value="6-blade_b-propeller_TolB-like"/>
</dbReference>
<dbReference type="Proteomes" id="UP001151088">
    <property type="component" value="Unassembled WGS sequence"/>
</dbReference>
<evidence type="ECO:0000256" key="3">
    <source>
        <dbReference type="ARBA" id="ARBA00023180"/>
    </source>
</evidence>
<dbReference type="GO" id="GO:0016829">
    <property type="term" value="F:lyase activity"/>
    <property type="evidence" value="ECO:0007669"/>
    <property type="project" value="UniProtKB-KW"/>
</dbReference>
<evidence type="ECO:0000256" key="2">
    <source>
        <dbReference type="ARBA" id="ARBA00022737"/>
    </source>
</evidence>
<keyword evidence="2" id="KW-0677">Repeat</keyword>
<reference evidence="5" key="1">
    <citation type="submission" date="2022-08" db="EMBL/GenBank/DDBJ databases">
        <authorList>
            <person name="Li F."/>
        </authorList>
    </citation>
    <scope>NUCLEOTIDE SEQUENCE</scope>
    <source>
        <strain evidence="5">MQZ15Z-1</strain>
    </source>
</reference>
<feature type="repeat" description="NHL" evidence="4">
    <location>
        <begin position="160"/>
        <end position="199"/>
    </location>
</feature>
<gene>
    <name evidence="5" type="ORF">NVS89_05000</name>
</gene>
<dbReference type="CDD" id="cd14958">
    <property type="entry name" value="NHL_PAL_like"/>
    <property type="match status" value="1"/>
</dbReference>
<keyword evidence="5" id="KW-0456">Lyase</keyword>
<name>A0A9X2PCM9_9HYPH</name>